<dbReference type="InterPro" id="IPR041657">
    <property type="entry name" value="HTH_17"/>
</dbReference>
<dbReference type="EMBL" id="LT907975">
    <property type="protein sequence ID" value="SOB60596.1"/>
    <property type="molecule type" value="Genomic_DNA"/>
</dbReference>
<feature type="domain" description="Helix-turn-helix" evidence="1">
    <location>
        <begin position="5"/>
        <end position="55"/>
    </location>
</feature>
<dbReference type="InterPro" id="IPR010093">
    <property type="entry name" value="SinI_DNA-bd"/>
</dbReference>
<proteinExistence type="predicted"/>
<evidence type="ECO:0000313" key="3">
    <source>
        <dbReference type="Proteomes" id="UP000219215"/>
    </source>
</evidence>
<sequence>MTPRWLSLKQAVCYSGLSPNTLRKYADEGVIQASRTVGNHRRFDRESIDEFYNRHEVDSLAIRKALGL</sequence>
<evidence type="ECO:0000259" key="1">
    <source>
        <dbReference type="Pfam" id="PF12728"/>
    </source>
</evidence>
<protein>
    <recommendedName>
        <fullName evidence="1">Helix-turn-helix domain-containing protein</fullName>
    </recommendedName>
</protein>
<dbReference type="InterPro" id="IPR009061">
    <property type="entry name" value="DNA-bd_dom_put_sf"/>
</dbReference>
<accession>A0A2C8FEK2</accession>
<dbReference type="KEGG" id="pprf:DPRO_3680"/>
<dbReference type="Proteomes" id="UP000219215">
    <property type="component" value="Chromosome DPRO"/>
</dbReference>
<dbReference type="SUPFAM" id="SSF46955">
    <property type="entry name" value="Putative DNA-binding domain"/>
    <property type="match status" value="1"/>
</dbReference>
<dbReference type="OrthoDB" id="3393149at2"/>
<dbReference type="AlphaFoldDB" id="A0A2C8FEK2"/>
<dbReference type="GO" id="GO:0003677">
    <property type="term" value="F:DNA binding"/>
    <property type="evidence" value="ECO:0007669"/>
    <property type="project" value="InterPro"/>
</dbReference>
<dbReference type="Pfam" id="PF12728">
    <property type="entry name" value="HTH_17"/>
    <property type="match status" value="1"/>
</dbReference>
<gene>
    <name evidence="2" type="ORF">DPRO_3680</name>
</gene>
<reference evidence="3" key="1">
    <citation type="submission" date="2017-09" db="EMBL/GenBank/DDBJ databases">
        <authorList>
            <person name="Regsiter A."/>
            <person name="William W."/>
        </authorList>
    </citation>
    <scope>NUCLEOTIDE SEQUENCE [LARGE SCALE GENOMIC DNA]</scope>
    <source>
        <strain evidence="3">500-1</strain>
    </source>
</reference>
<name>A0A2C8FEK2_9BACT</name>
<dbReference type="Gene3D" id="1.10.1660.10">
    <property type="match status" value="1"/>
</dbReference>
<organism evidence="2 3">
    <name type="scientific">Pseudodesulfovibrio profundus</name>
    <dbReference type="NCBI Taxonomy" id="57320"/>
    <lineage>
        <taxon>Bacteria</taxon>
        <taxon>Pseudomonadati</taxon>
        <taxon>Thermodesulfobacteriota</taxon>
        <taxon>Desulfovibrionia</taxon>
        <taxon>Desulfovibrionales</taxon>
        <taxon>Desulfovibrionaceae</taxon>
    </lineage>
</organism>
<evidence type="ECO:0000313" key="2">
    <source>
        <dbReference type="EMBL" id="SOB60596.1"/>
    </source>
</evidence>
<keyword evidence="3" id="KW-1185">Reference proteome</keyword>
<dbReference type="RefSeq" id="WP_097013294.1">
    <property type="nucleotide sequence ID" value="NZ_LT907975.1"/>
</dbReference>
<dbReference type="NCBIfam" id="TIGR01764">
    <property type="entry name" value="excise"/>
    <property type="match status" value="1"/>
</dbReference>